<name>A0A2N6VPZ6_9MICO</name>
<dbReference type="GO" id="GO:0019634">
    <property type="term" value="P:organic phosphonate metabolic process"/>
    <property type="evidence" value="ECO:0007669"/>
    <property type="project" value="InterPro"/>
</dbReference>
<comment type="caution">
    <text evidence="1">The sequence shown here is derived from an EMBL/GenBank/DDBJ whole genome shotgun (WGS) entry which is preliminary data.</text>
</comment>
<organism evidence="1 2">
    <name type="scientific">Brevibacterium paucivorans</name>
    <dbReference type="NCBI Taxonomy" id="170994"/>
    <lineage>
        <taxon>Bacteria</taxon>
        <taxon>Bacillati</taxon>
        <taxon>Actinomycetota</taxon>
        <taxon>Actinomycetes</taxon>
        <taxon>Micrococcales</taxon>
        <taxon>Brevibacteriaceae</taxon>
        <taxon>Brevibacterium</taxon>
    </lineage>
</organism>
<dbReference type="OrthoDB" id="530475at2"/>
<dbReference type="Pfam" id="PF06754">
    <property type="entry name" value="PhnG"/>
    <property type="match status" value="1"/>
</dbReference>
<evidence type="ECO:0000313" key="2">
    <source>
        <dbReference type="Proteomes" id="UP000235598"/>
    </source>
</evidence>
<accession>A0A2N6VPZ6</accession>
<keyword evidence="1" id="KW-0456">Lyase</keyword>
<gene>
    <name evidence="1" type="primary">phnG</name>
    <name evidence="1" type="ORF">CJ199_01545</name>
</gene>
<dbReference type="AlphaFoldDB" id="A0A2N6VPZ6"/>
<protein>
    <submittedName>
        <fullName evidence="1">Phosphonate C-P lyase system protein PhnG</fullName>
    </submittedName>
</protein>
<dbReference type="RefSeq" id="WP_102237763.1">
    <property type="nucleotide sequence ID" value="NZ_PNHK01000001.1"/>
</dbReference>
<dbReference type="GO" id="GO:0015716">
    <property type="term" value="P:organic phosphonate transport"/>
    <property type="evidence" value="ECO:0007669"/>
    <property type="project" value="InterPro"/>
</dbReference>
<evidence type="ECO:0000313" key="1">
    <source>
        <dbReference type="EMBL" id="PMD06108.1"/>
    </source>
</evidence>
<dbReference type="Proteomes" id="UP000235598">
    <property type="component" value="Unassembled WGS sequence"/>
</dbReference>
<reference evidence="1 2" key="1">
    <citation type="submission" date="2017-09" db="EMBL/GenBank/DDBJ databases">
        <title>Bacterial strain isolated from the female urinary microbiota.</title>
        <authorList>
            <person name="Thomas-White K."/>
            <person name="Kumar N."/>
            <person name="Forster S."/>
            <person name="Putonti C."/>
            <person name="Lawley T."/>
            <person name="Wolfe A.J."/>
        </authorList>
    </citation>
    <scope>NUCLEOTIDE SEQUENCE [LARGE SCALE GENOMIC DNA]</scope>
    <source>
        <strain evidence="1 2">UMB1301</strain>
    </source>
</reference>
<dbReference type="GO" id="GO:0016829">
    <property type="term" value="F:lyase activity"/>
    <property type="evidence" value="ECO:0007669"/>
    <property type="project" value="UniProtKB-KW"/>
</dbReference>
<dbReference type="InterPro" id="IPR009609">
    <property type="entry name" value="Phosphonate_metab_PhnG"/>
</dbReference>
<dbReference type="NCBIfam" id="TIGR03293">
    <property type="entry name" value="PhnG_redo"/>
    <property type="match status" value="1"/>
</dbReference>
<dbReference type="EMBL" id="PNHK01000001">
    <property type="protein sequence ID" value="PMD06108.1"/>
    <property type="molecule type" value="Genomic_DNA"/>
</dbReference>
<sequence length="162" mass="18031">MNRSPNEYGELWRRSSRVLANTEVSTIEKHWSAWEFRCEVEQLRSPEVGMMMVQGRAGGVGDRFNLGEATVSRATVAVALDGHSKTVGNAYVLGSDVRHAELIAIFNALLVGEGQHRVLSEVVEPLERDLAKKNAEKHATAQSTLVEFFTVARESQFEDDED</sequence>
<proteinExistence type="predicted"/>